<dbReference type="GO" id="GO:0008413">
    <property type="term" value="F:8-oxo-7,8-dihydroguanosine triphosphate pyrophosphatase activity"/>
    <property type="evidence" value="ECO:0007669"/>
    <property type="project" value="InterPro"/>
</dbReference>
<evidence type="ECO:0000256" key="9">
    <source>
        <dbReference type="ARBA" id="ARBA00023204"/>
    </source>
</evidence>
<keyword evidence="3" id="KW-0515">Mutator protein</keyword>
<evidence type="ECO:0000256" key="6">
    <source>
        <dbReference type="ARBA" id="ARBA00022763"/>
    </source>
</evidence>
<evidence type="ECO:0000256" key="8">
    <source>
        <dbReference type="ARBA" id="ARBA00022842"/>
    </source>
</evidence>
<accession>J7IT00</accession>
<dbReference type="CDD" id="cd03425">
    <property type="entry name" value="NUDIX_MutT_NudA_like"/>
    <property type="match status" value="1"/>
</dbReference>
<dbReference type="STRING" id="768704.Desmer_3135"/>
<dbReference type="InterPro" id="IPR015797">
    <property type="entry name" value="NUDIX_hydrolase-like_dom_sf"/>
</dbReference>
<evidence type="ECO:0000256" key="12">
    <source>
        <dbReference type="PIRSR" id="PIRSR603561-1"/>
    </source>
</evidence>
<evidence type="ECO:0000259" key="14">
    <source>
        <dbReference type="PROSITE" id="PS51462"/>
    </source>
</evidence>
<sequence length="133" mass="15212">MVGSMKEVTAAIILKDGQVLIAQRADDDKLAGKWEFPGGKIEVGETLRECLKREINEELGVEVEVLEPFGESIYEYENGIIKLIAFWCRWTVGEFSNRVHSQIHWVYPGELDRYEFAPADIPLVGKLKRFLNN</sequence>
<dbReference type="EC" id="3.6.1.55" evidence="11"/>
<evidence type="ECO:0000256" key="3">
    <source>
        <dbReference type="ARBA" id="ARBA00022457"/>
    </source>
</evidence>
<keyword evidence="7" id="KW-0378">Hydrolase</keyword>
<evidence type="ECO:0000256" key="11">
    <source>
        <dbReference type="ARBA" id="ARBA00038905"/>
    </source>
</evidence>
<dbReference type="HOGENOM" id="CLU_037162_19_1_9"/>
<dbReference type="PRINTS" id="PR00502">
    <property type="entry name" value="NUDIXFAMILY"/>
</dbReference>
<dbReference type="GO" id="GO:0044715">
    <property type="term" value="F:8-oxo-dGDP phosphatase activity"/>
    <property type="evidence" value="ECO:0007669"/>
    <property type="project" value="TreeGrafter"/>
</dbReference>
<dbReference type="GO" id="GO:0035539">
    <property type="term" value="F:8-oxo-7,8-dihydrodeoxyguanosine triphosphate pyrophosphatase activity"/>
    <property type="evidence" value="ECO:0007669"/>
    <property type="project" value="UniProtKB-EC"/>
</dbReference>
<evidence type="ECO:0000256" key="7">
    <source>
        <dbReference type="ARBA" id="ARBA00022801"/>
    </source>
</evidence>
<feature type="binding site" evidence="13">
    <location>
        <position position="38"/>
    </location>
    <ligand>
        <name>Mg(2+)</name>
        <dbReference type="ChEBI" id="CHEBI:18420"/>
    </ligand>
</feature>
<reference evidence="15 16" key="1">
    <citation type="journal article" date="2012" name="J. Bacteriol.">
        <title>Complete genome sequences of Desulfosporosinus orientis DSM765T, Desulfosporosinus youngiae DSM17734T, Desulfosporosinus meridiei DSM13257T, and Desulfosporosinus acidiphilus DSM22704T.</title>
        <authorList>
            <person name="Pester M."/>
            <person name="Brambilla E."/>
            <person name="Alazard D."/>
            <person name="Rattei T."/>
            <person name="Weinmaier T."/>
            <person name="Han J."/>
            <person name="Lucas S."/>
            <person name="Lapidus A."/>
            <person name="Cheng J.F."/>
            <person name="Goodwin L."/>
            <person name="Pitluck S."/>
            <person name="Peters L."/>
            <person name="Ovchinnikova G."/>
            <person name="Teshima H."/>
            <person name="Detter J.C."/>
            <person name="Han C.S."/>
            <person name="Tapia R."/>
            <person name="Land M.L."/>
            <person name="Hauser L."/>
            <person name="Kyrpides N.C."/>
            <person name="Ivanova N.N."/>
            <person name="Pagani I."/>
            <person name="Huntmann M."/>
            <person name="Wei C.L."/>
            <person name="Davenport K.W."/>
            <person name="Daligault H."/>
            <person name="Chain P.S."/>
            <person name="Chen A."/>
            <person name="Mavromatis K."/>
            <person name="Markowitz V."/>
            <person name="Szeto E."/>
            <person name="Mikhailova N."/>
            <person name="Pati A."/>
            <person name="Wagner M."/>
            <person name="Woyke T."/>
            <person name="Ollivier B."/>
            <person name="Klenk H.P."/>
            <person name="Spring S."/>
            <person name="Loy A."/>
        </authorList>
    </citation>
    <scope>NUCLEOTIDE SEQUENCE [LARGE SCALE GENOMIC DNA]</scope>
    <source>
        <strain evidence="16">ATCC BAA-275 / DSM 13257 / NCIMB 13706 / S10</strain>
    </source>
</reference>
<dbReference type="AlphaFoldDB" id="J7IT00"/>
<evidence type="ECO:0000256" key="10">
    <source>
        <dbReference type="ARBA" id="ARBA00035861"/>
    </source>
</evidence>
<gene>
    <name evidence="15" type="ordered locus">Desmer_3135</name>
</gene>
<feature type="binding site" evidence="13">
    <location>
        <position position="58"/>
    </location>
    <ligand>
        <name>Mg(2+)</name>
        <dbReference type="ChEBI" id="CHEBI:18420"/>
    </ligand>
</feature>
<dbReference type="GO" id="GO:0044716">
    <property type="term" value="F:8-oxo-GDP phosphatase activity"/>
    <property type="evidence" value="ECO:0007669"/>
    <property type="project" value="TreeGrafter"/>
</dbReference>
<dbReference type="PROSITE" id="PS51462">
    <property type="entry name" value="NUDIX"/>
    <property type="match status" value="1"/>
</dbReference>
<dbReference type="InterPro" id="IPR020476">
    <property type="entry name" value="Nudix_hydrolase"/>
</dbReference>
<feature type="binding site" evidence="12">
    <location>
        <position position="24"/>
    </location>
    <ligand>
        <name>8-oxo-dGTP</name>
        <dbReference type="ChEBI" id="CHEBI:77896"/>
    </ligand>
</feature>
<dbReference type="Pfam" id="PF14815">
    <property type="entry name" value="NUDIX_4"/>
    <property type="match status" value="1"/>
</dbReference>
<feature type="binding site" evidence="12">
    <location>
        <begin position="35"/>
        <end position="38"/>
    </location>
    <ligand>
        <name>8-oxo-dGTP</name>
        <dbReference type="ChEBI" id="CHEBI:77896"/>
    </ligand>
</feature>
<keyword evidence="6" id="KW-0227">DNA damage</keyword>
<dbReference type="GO" id="GO:0006281">
    <property type="term" value="P:DNA repair"/>
    <property type="evidence" value="ECO:0007669"/>
    <property type="project" value="UniProtKB-KW"/>
</dbReference>
<dbReference type="KEGG" id="dmi:Desmer_3135"/>
<dbReference type="GO" id="GO:0006260">
    <property type="term" value="P:DNA replication"/>
    <property type="evidence" value="ECO:0007669"/>
    <property type="project" value="UniProtKB-KW"/>
</dbReference>
<feature type="domain" description="Nudix hydrolase" evidence="14">
    <location>
        <begin position="4"/>
        <end position="129"/>
    </location>
</feature>
<dbReference type="InterPro" id="IPR003561">
    <property type="entry name" value="Mutator_MutT"/>
</dbReference>
<evidence type="ECO:0000256" key="4">
    <source>
        <dbReference type="ARBA" id="ARBA00022705"/>
    </source>
</evidence>
<evidence type="ECO:0000313" key="16">
    <source>
        <dbReference type="Proteomes" id="UP000005262"/>
    </source>
</evidence>
<evidence type="ECO:0000256" key="2">
    <source>
        <dbReference type="ARBA" id="ARBA00005582"/>
    </source>
</evidence>
<comment type="similarity">
    <text evidence="2">Belongs to the Nudix hydrolase family.</text>
</comment>
<evidence type="ECO:0000256" key="13">
    <source>
        <dbReference type="PIRSR" id="PIRSR603561-2"/>
    </source>
</evidence>
<keyword evidence="4" id="KW-0235">DNA replication</keyword>
<organism evidence="15 16">
    <name type="scientific">Desulfosporosinus meridiei (strain ATCC BAA-275 / DSM 13257 / KCTC 12902 / NCIMB 13706 / S10)</name>
    <dbReference type="NCBI Taxonomy" id="768704"/>
    <lineage>
        <taxon>Bacteria</taxon>
        <taxon>Bacillati</taxon>
        <taxon>Bacillota</taxon>
        <taxon>Clostridia</taxon>
        <taxon>Eubacteriales</taxon>
        <taxon>Desulfitobacteriaceae</taxon>
        <taxon>Desulfosporosinus</taxon>
    </lineage>
</organism>
<dbReference type="GO" id="GO:0046872">
    <property type="term" value="F:metal ion binding"/>
    <property type="evidence" value="ECO:0007669"/>
    <property type="project" value="UniProtKB-KW"/>
</dbReference>
<dbReference type="eggNOG" id="COG1051">
    <property type="taxonomic scope" value="Bacteria"/>
</dbReference>
<dbReference type="InterPro" id="IPR020084">
    <property type="entry name" value="NUDIX_hydrolase_CS"/>
</dbReference>
<dbReference type="PANTHER" id="PTHR47707">
    <property type="entry name" value="8-OXO-DGTP DIPHOSPHATASE"/>
    <property type="match status" value="1"/>
</dbReference>
<keyword evidence="16" id="KW-1185">Reference proteome</keyword>
<evidence type="ECO:0000313" key="15">
    <source>
        <dbReference type="EMBL" id="AFQ45017.1"/>
    </source>
</evidence>
<keyword evidence="5 13" id="KW-0479">Metal-binding</keyword>
<protein>
    <recommendedName>
        <fullName evidence="11">8-oxo-dGTP diphosphatase</fullName>
        <ecNumber evidence="11">3.6.1.55</ecNumber>
    </recommendedName>
</protein>
<reference evidence="16" key="2">
    <citation type="submission" date="2012-08" db="EMBL/GenBank/DDBJ databases">
        <title>Finished genome of Desulfosporosinus meridiei DSM 13257.</title>
        <authorList>
            <person name="Huntemann M."/>
            <person name="Wei C.-L."/>
            <person name="Han J."/>
            <person name="Detter J.C."/>
            <person name="Han C."/>
            <person name="Davenport K."/>
            <person name="Daligault H."/>
            <person name="Erkkila T."/>
            <person name="Gu W."/>
            <person name="Munk A.C.C."/>
            <person name="Teshima H."/>
            <person name="Xu Y."/>
            <person name="Chain P."/>
            <person name="Tapia R."/>
            <person name="Chen A."/>
            <person name="Krypides N."/>
            <person name="Mavromatis K."/>
            <person name="Markowitz V."/>
            <person name="Szeto E."/>
            <person name="Ivanova N."/>
            <person name="Mikhailova N."/>
            <person name="Ovchinnikova G."/>
            <person name="Pagani I."/>
            <person name="Pati A."/>
            <person name="Goodwin L."/>
            <person name="Peters L."/>
            <person name="Pitluck S."/>
            <person name="Woyke T."/>
            <person name="Pester M."/>
            <person name="Spring S."/>
            <person name="Ollivier B."/>
            <person name="Rattei T."/>
            <person name="Klenk H.-P."/>
            <person name="Wagner M."/>
            <person name="Loy A."/>
        </authorList>
    </citation>
    <scope>NUCLEOTIDE SEQUENCE [LARGE SCALE GENOMIC DNA]</scope>
    <source>
        <strain evidence="16">ATCC BAA-275 / DSM 13257 / NCIMB 13706 / S10</strain>
    </source>
</reference>
<dbReference type="Gene3D" id="3.90.79.10">
    <property type="entry name" value="Nucleoside Triphosphate Pyrophosphohydrolase"/>
    <property type="match status" value="1"/>
</dbReference>
<comment type="catalytic activity">
    <reaction evidence="10">
        <text>8-oxo-dGTP + H2O = 8-oxo-dGMP + diphosphate + H(+)</text>
        <dbReference type="Rhea" id="RHEA:31575"/>
        <dbReference type="ChEBI" id="CHEBI:15377"/>
        <dbReference type="ChEBI" id="CHEBI:15378"/>
        <dbReference type="ChEBI" id="CHEBI:33019"/>
        <dbReference type="ChEBI" id="CHEBI:63224"/>
        <dbReference type="ChEBI" id="CHEBI:77896"/>
        <dbReference type="EC" id="3.6.1.55"/>
    </reaction>
</comment>
<dbReference type="EMBL" id="CP003629">
    <property type="protein sequence ID" value="AFQ45017.1"/>
    <property type="molecule type" value="Genomic_DNA"/>
</dbReference>
<dbReference type="Proteomes" id="UP000005262">
    <property type="component" value="Chromosome"/>
</dbReference>
<dbReference type="PANTHER" id="PTHR47707:SF1">
    <property type="entry name" value="NUDIX HYDROLASE FAMILY PROTEIN"/>
    <property type="match status" value="1"/>
</dbReference>
<evidence type="ECO:0000256" key="5">
    <source>
        <dbReference type="ARBA" id="ARBA00022723"/>
    </source>
</evidence>
<proteinExistence type="inferred from homology"/>
<dbReference type="InterPro" id="IPR047127">
    <property type="entry name" value="MutT-like"/>
</dbReference>
<evidence type="ECO:0000256" key="1">
    <source>
        <dbReference type="ARBA" id="ARBA00001946"/>
    </source>
</evidence>
<dbReference type="InterPro" id="IPR029119">
    <property type="entry name" value="MutY_C"/>
</dbReference>
<keyword evidence="8 13" id="KW-0460">Magnesium</keyword>
<name>J7IT00_DESMD</name>
<comment type="cofactor">
    <cofactor evidence="1 13">
        <name>Mg(2+)</name>
        <dbReference type="ChEBI" id="CHEBI:18420"/>
    </cofactor>
</comment>
<dbReference type="NCBIfam" id="TIGR00586">
    <property type="entry name" value="mutt"/>
    <property type="match status" value="1"/>
</dbReference>
<dbReference type="SUPFAM" id="SSF55811">
    <property type="entry name" value="Nudix"/>
    <property type="match status" value="1"/>
</dbReference>
<dbReference type="InterPro" id="IPR000086">
    <property type="entry name" value="NUDIX_hydrolase_dom"/>
</dbReference>
<keyword evidence="9" id="KW-0234">DNA repair</keyword>
<dbReference type="RefSeq" id="WP_014903927.1">
    <property type="nucleotide sequence ID" value="NC_018515.1"/>
</dbReference>
<dbReference type="PROSITE" id="PS00893">
    <property type="entry name" value="NUDIX_BOX"/>
    <property type="match status" value="1"/>
</dbReference>